<reference evidence="6" key="2">
    <citation type="submission" date="2023-05" db="EMBL/GenBank/DDBJ databases">
        <authorList>
            <person name="Schelkunov M.I."/>
        </authorList>
    </citation>
    <scope>NUCLEOTIDE SEQUENCE</scope>
    <source>
        <strain evidence="6">Hsosn_3</strain>
        <tissue evidence="6">Leaf</tissue>
    </source>
</reference>
<dbReference type="EMBL" id="JAUIZM010000009">
    <property type="protein sequence ID" value="KAK1367173.1"/>
    <property type="molecule type" value="Genomic_DNA"/>
</dbReference>
<dbReference type="GO" id="GO:0003677">
    <property type="term" value="F:DNA binding"/>
    <property type="evidence" value="ECO:0007669"/>
    <property type="project" value="UniProtKB-KW"/>
</dbReference>
<dbReference type="PANTHER" id="PTHR31719:SF43">
    <property type="entry name" value="NAC TRANSCRIPTION FACTOR 56"/>
    <property type="match status" value="1"/>
</dbReference>
<evidence type="ECO:0000256" key="1">
    <source>
        <dbReference type="ARBA" id="ARBA00023015"/>
    </source>
</evidence>
<accession>A0AAD8HH05</accession>
<sequence>MNLYPAGYHFKPFENELINLYLKPKVLGLNLPCDVVKEKKLYGDGANPWQVFDPENWILYEVSSGKFEKIAYAFVNLTKKATNSKSIVGKENYNKKARCGNLDGQTSRTEIKDFDGKLFGERRMMSFKINEVFDEEDSSRVGHWRMHEYNLCGINRNIPNPSILFCARSL</sequence>
<dbReference type="PROSITE" id="PS51005">
    <property type="entry name" value="NAC"/>
    <property type="match status" value="1"/>
</dbReference>
<evidence type="ECO:0000256" key="3">
    <source>
        <dbReference type="ARBA" id="ARBA00023163"/>
    </source>
</evidence>
<proteinExistence type="predicted"/>
<keyword evidence="2" id="KW-0238">DNA-binding</keyword>
<dbReference type="EMBL" id="JAUIZM010000009">
    <property type="protein sequence ID" value="KAK1367160.1"/>
    <property type="molecule type" value="Genomic_DNA"/>
</dbReference>
<keyword evidence="4" id="KW-0539">Nucleus</keyword>
<dbReference type="Pfam" id="PF02365">
    <property type="entry name" value="NAM"/>
    <property type="match status" value="1"/>
</dbReference>
<feature type="domain" description="NAC" evidence="5">
    <location>
        <begin position="4"/>
        <end position="170"/>
    </location>
</feature>
<keyword evidence="1" id="KW-0805">Transcription regulation</keyword>
<reference evidence="6" key="1">
    <citation type="submission" date="2023-02" db="EMBL/GenBank/DDBJ databases">
        <title>Genome of toxic invasive species Heracleum sosnowskyi carries increased number of genes despite the absence of recent whole-genome duplications.</title>
        <authorList>
            <person name="Schelkunov M."/>
            <person name="Shtratnikova V."/>
            <person name="Makarenko M."/>
            <person name="Klepikova A."/>
            <person name="Omelchenko D."/>
            <person name="Novikova G."/>
            <person name="Obukhova E."/>
            <person name="Bogdanov V."/>
            <person name="Penin A."/>
            <person name="Logacheva M."/>
        </authorList>
    </citation>
    <scope>NUCLEOTIDE SEQUENCE</scope>
    <source>
        <strain evidence="6">Hsosn_3</strain>
        <tissue evidence="6">Leaf</tissue>
    </source>
</reference>
<dbReference type="GO" id="GO:0006355">
    <property type="term" value="P:regulation of DNA-templated transcription"/>
    <property type="evidence" value="ECO:0007669"/>
    <property type="project" value="InterPro"/>
</dbReference>
<evidence type="ECO:0000313" key="6">
    <source>
        <dbReference type="EMBL" id="KAK1367160.1"/>
    </source>
</evidence>
<dbReference type="Gene3D" id="2.170.150.80">
    <property type="entry name" value="NAC domain"/>
    <property type="match status" value="1"/>
</dbReference>
<organism evidence="6 8">
    <name type="scientific">Heracleum sosnowskyi</name>
    <dbReference type="NCBI Taxonomy" id="360622"/>
    <lineage>
        <taxon>Eukaryota</taxon>
        <taxon>Viridiplantae</taxon>
        <taxon>Streptophyta</taxon>
        <taxon>Embryophyta</taxon>
        <taxon>Tracheophyta</taxon>
        <taxon>Spermatophyta</taxon>
        <taxon>Magnoliopsida</taxon>
        <taxon>eudicotyledons</taxon>
        <taxon>Gunneridae</taxon>
        <taxon>Pentapetalae</taxon>
        <taxon>asterids</taxon>
        <taxon>campanulids</taxon>
        <taxon>Apiales</taxon>
        <taxon>Apiaceae</taxon>
        <taxon>Apioideae</taxon>
        <taxon>apioid superclade</taxon>
        <taxon>Tordylieae</taxon>
        <taxon>Tordyliinae</taxon>
        <taxon>Heracleum</taxon>
    </lineage>
</organism>
<dbReference type="InterPro" id="IPR036093">
    <property type="entry name" value="NAC_dom_sf"/>
</dbReference>
<gene>
    <name evidence="6" type="ORF">POM88_042721</name>
    <name evidence="7" type="ORF">POM88_042734</name>
</gene>
<protein>
    <recommendedName>
        <fullName evidence="5">NAC domain-containing protein</fullName>
    </recommendedName>
</protein>
<evidence type="ECO:0000256" key="4">
    <source>
        <dbReference type="ARBA" id="ARBA00023242"/>
    </source>
</evidence>
<comment type="caution">
    <text evidence="6">The sequence shown here is derived from an EMBL/GenBank/DDBJ whole genome shotgun (WGS) entry which is preliminary data.</text>
</comment>
<evidence type="ECO:0000259" key="5">
    <source>
        <dbReference type="PROSITE" id="PS51005"/>
    </source>
</evidence>
<dbReference type="Proteomes" id="UP001237642">
    <property type="component" value="Unassembled WGS sequence"/>
</dbReference>
<keyword evidence="8" id="KW-1185">Reference proteome</keyword>
<dbReference type="PANTHER" id="PTHR31719">
    <property type="entry name" value="NAC TRANSCRIPTION FACTOR 56"/>
    <property type="match status" value="1"/>
</dbReference>
<evidence type="ECO:0000256" key="2">
    <source>
        <dbReference type="ARBA" id="ARBA00023125"/>
    </source>
</evidence>
<dbReference type="AlphaFoldDB" id="A0AAD8HH05"/>
<keyword evidence="3" id="KW-0804">Transcription</keyword>
<dbReference type="InterPro" id="IPR003441">
    <property type="entry name" value="NAC-dom"/>
</dbReference>
<evidence type="ECO:0000313" key="8">
    <source>
        <dbReference type="Proteomes" id="UP001237642"/>
    </source>
</evidence>
<dbReference type="SUPFAM" id="SSF101941">
    <property type="entry name" value="NAC domain"/>
    <property type="match status" value="1"/>
</dbReference>
<name>A0AAD8HH05_9APIA</name>
<evidence type="ECO:0000313" key="7">
    <source>
        <dbReference type="EMBL" id="KAK1367173.1"/>
    </source>
</evidence>